<evidence type="ECO:0000313" key="11">
    <source>
        <dbReference type="Proteomes" id="UP000541444"/>
    </source>
</evidence>
<keyword evidence="4" id="KW-0677">Repeat</keyword>
<protein>
    <recommendedName>
        <fullName evidence="9">ABC transmembrane type-1 domain-containing protein</fullName>
    </recommendedName>
</protein>
<dbReference type="InterPro" id="IPR011527">
    <property type="entry name" value="ABC1_TM_dom"/>
</dbReference>
<evidence type="ECO:0000256" key="8">
    <source>
        <dbReference type="SAM" id="Phobius"/>
    </source>
</evidence>
<evidence type="ECO:0000256" key="7">
    <source>
        <dbReference type="ARBA" id="ARBA00023180"/>
    </source>
</evidence>
<evidence type="ECO:0000256" key="5">
    <source>
        <dbReference type="ARBA" id="ARBA00022989"/>
    </source>
</evidence>
<dbReference type="GO" id="GO:0005524">
    <property type="term" value="F:ATP binding"/>
    <property type="evidence" value="ECO:0007669"/>
    <property type="project" value="InterPro"/>
</dbReference>
<dbReference type="Gene3D" id="1.20.1560.10">
    <property type="entry name" value="ABC transporter type 1, transmembrane domain"/>
    <property type="match status" value="1"/>
</dbReference>
<keyword evidence="6 8" id="KW-0472">Membrane</keyword>
<sequence>MKILDIRNNFGCVGQLEHQQVVRSAYFSAISGTKILTTSDDKIRVFGSGGVYYLDMDMNYQTEERPKEYAEMVANDVPGNPTPHIAVWDPKGFDYQIIVVTLALILAWKLAILIIALQPLIIGSFYAKEVLMKSMSMKVLQAQSNSSKLASEAIANHRNIAAFSVEEKIMGLFEVTLEGPKRESQKQS</sequence>
<dbReference type="Gene3D" id="2.130.10.10">
    <property type="entry name" value="YVTN repeat-like/Quinoprotein amine dehydrogenase"/>
    <property type="match status" value="1"/>
</dbReference>
<dbReference type="PANTHER" id="PTHR45136">
    <property type="entry name" value="ABC TRANSPORTER DOMAIN-CONTAINING PROTEIN"/>
    <property type="match status" value="1"/>
</dbReference>
<dbReference type="PROSITE" id="PS50929">
    <property type="entry name" value="ABC_TM1F"/>
    <property type="match status" value="1"/>
</dbReference>
<dbReference type="AlphaFoldDB" id="A0A7J7M1S4"/>
<evidence type="ECO:0000256" key="4">
    <source>
        <dbReference type="ARBA" id="ARBA00022737"/>
    </source>
</evidence>
<evidence type="ECO:0000256" key="1">
    <source>
        <dbReference type="ARBA" id="ARBA00007577"/>
    </source>
</evidence>
<proteinExistence type="inferred from homology"/>
<comment type="caution">
    <text evidence="10">The sequence shown here is derived from an EMBL/GenBank/DDBJ whole genome shotgun (WGS) entry which is preliminary data.</text>
</comment>
<keyword evidence="5 8" id="KW-1133">Transmembrane helix</keyword>
<evidence type="ECO:0000256" key="6">
    <source>
        <dbReference type="ARBA" id="ARBA00023136"/>
    </source>
</evidence>
<reference evidence="10 11" key="1">
    <citation type="journal article" date="2020" name="IScience">
        <title>Genome Sequencing of the Endangered Kingdonia uniflora (Circaeasteraceae, Ranunculales) Reveals Potential Mechanisms of Evolutionary Specialization.</title>
        <authorList>
            <person name="Sun Y."/>
            <person name="Deng T."/>
            <person name="Zhang A."/>
            <person name="Moore M.J."/>
            <person name="Landis J.B."/>
            <person name="Lin N."/>
            <person name="Zhang H."/>
            <person name="Zhang X."/>
            <person name="Huang J."/>
            <person name="Zhang X."/>
            <person name="Sun H."/>
            <person name="Wang H."/>
        </authorList>
    </citation>
    <scope>NUCLEOTIDE SEQUENCE [LARGE SCALE GENOMIC DNA]</scope>
    <source>
        <strain evidence="10">TB1705</strain>
        <tissue evidence="10">Leaf</tissue>
    </source>
</reference>
<dbReference type="GO" id="GO:0016020">
    <property type="term" value="C:membrane"/>
    <property type="evidence" value="ECO:0007669"/>
    <property type="project" value="InterPro"/>
</dbReference>
<dbReference type="OrthoDB" id="6500128at2759"/>
<keyword evidence="7" id="KW-0325">Glycoprotein</keyword>
<comment type="similarity">
    <text evidence="1">Belongs to the ABC transporter superfamily. ABCB family. Multidrug resistance exporter (TC 3.A.1.201) subfamily.</text>
</comment>
<keyword evidence="3 8" id="KW-0812">Transmembrane</keyword>
<evidence type="ECO:0000259" key="9">
    <source>
        <dbReference type="PROSITE" id="PS50929"/>
    </source>
</evidence>
<organism evidence="10 11">
    <name type="scientific">Kingdonia uniflora</name>
    <dbReference type="NCBI Taxonomy" id="39325"/>
    <lineage>
        <taxon>Eukaryota</taxon>
        <taxon>Viridiplantae</taxon>
        <taxon>Streptophyta</taxon>
        <taxon>Embryophyta</taxon>
        <taxon>Tracheophyta</taxon>
        <taxon>Spermatophyta</taxon>
        <taxon>Magnoliopsida</taxon>
        <taxon>Ranunculales</taxon>
        <taxon>Circaeasteraceae</taxon>
        <taxon>Kingdonia</taxon>
    </lineage>
</organism>
<name>A0A7J7M1S4_9MAGN</name>
<feature type="transmembrane region" description="Helical" evidence="8">
    <location>
        <begin position="97"/>
        <end position="127"/>
    </location>
</feature>
<gene>
    <name evidence="10" type="ORF">GIB67_014192</name>
</gene>
<dbReference type="PANTHER" id="PTHR45136:SF2">
    <property type="entry name" value="ABC TRANSPORTER DOMAIN-CONTAINING PROTEIN"/>
    <property type="match status" value="1"/>
</dbReference>
<keyword evidence="2" id="KW-0813">Transport</keyword>
<accession>A0A7J7M1S4</accession>
<dbReference type="Proteomes" id="UP000541444">
    <property type="component" value="Unassembled WGS sequence"/>
</dbReference>
<dbReference type="InterPro" id="IPR015943">
    <property type="entry name" value="WD40/YVTN_repeat-like_dom_sf"/>
</dbReference>
<dbReference type="InterPro" id="IPR036640">
    <property type="entry name" value="ABC1_TM_sf"/>
</dbReference>
<feature type="domain" description="ABC transmembrane type-1" evidence="9">
    <location>
        <begin position="97"/>
        <end position="188"/>
    </location>
</feature>
<dbReference type="GO" id="GO:0140359">
    <property type="term" value="F:ABC-type transporter activity"/>
    <property type="evidence" value="ECO:0007669"/>
    <property type="project" value="InterPro"/>
</dbReference>
<dbReference type="Pfam" id="PF00664">
    <property type="entry name" value="ABC_membrane"/>
    <property type="match status" value="1"/>
</dbReference>
<evidence type="ECO:0000256" key="3">
    <source>
        <dbReference type="ARBA" id="ARBA00022692"/>
    </source>
</evidence>
<evidence type="ECO:0000256" key="2">
    <source>
        <dbReference type="ARBA" id="ARBA00022448"/>
    </source>
</evidence>
<evidence type="ECO:0000313" key="10">
    <source>
        <dbReference type="EMBL" id="KAF6148821.1"/>
    </source>
</evidence>
<dbReference type="SUPFAM" id="SSF90123">
    <property type="entry name" value="ABC transporter transmembrane region"/>
    <property type="match status" value="1"/>
</dbReference>
<keyword evidence="11" id="KW-1185">Reference proteome</keyword>
<dbReference type="EMBL" id="JACGCM010001825">
    <property type="protein sequence ID" value="KAF6148821.1"/>
    <property type="molecule type" value="Genomic_DNA"/>
</dbReference>